<keyword evidence="2" id="KW-1185">Reference proteome</keyword>
<dbReference type="EMBL" id="BPLR01012475">
    <property type="protein sequence ID" value="GIY54143.1"/>
    <property type="molecule type" value="Genomic_DNA"/>
</dbReference>
<dbReference type="Proteomes" id="UP001054945">
    <property type="component" value="Unassembled WGS sequence"/>
</dbReference>
<name>A0AAV4U8L9_CAEEX</name>
<protein>
    <submittedName>
        <fullName evidence="1">Uncharacterized protein</fullName>
    </submittedName>
</protein>
<accession>A0AAV4U8L9</accession>
<sequence>MKSLNGTVVRSSIWSSGQWGDEGSPSAECEWCKHVERLHGCENKGDGGFFFFHLALHLEPPFHPHLPILLTSRRWGQKAESQVVRHLPHHPSIARQIVIEASSSSIQVLYLELPIHSLPSILLTSRRWGQKTRVPSGSPSPSSPVQFARQIHFFTSRCFHSREAFPRADTIHTPQRNLLLHPPLSTTPDGGFFFFHLSSSS</sequence>
<gene>
    <name evidence="1" type="ORF">CEXT_97981</name>
</gene>
<evidence type="ECO:0000313" key="2">
    <source>
        <dbReference type="Proteomes" id="UP001054945"/>
    </source>
</evidence>
<comment type="caution">
    <text evidence="1">The sequence shown here is derived from an EMBL/GenBank/DDBJ whole genome shotgun (WGS) entry which is preliminary data.</text>
</comment>
<organism evidence="1 2">
    <name type="scientific">Caerostris extrusa</name>
    <name type="common">Bark spider</name>
    <name type="synonym">Caerostris bankana</name>
    <dbReference type="NCBI Taxonomy" id="172846"/>
    <lineage>
        <taxon>Eukaryota</taxon>
        <taxon>Metazoa</taxon>
        <taxon>Ecdysozoa</taxon>
        <taxon>Arthropoda</taxon>
        <taxon>Chelicerata</taxon>
        <taxon>Arachnida</taxon>
        <taxon>Araneae</taxon>
        <taxon>Araneomorphae</taxon>
        <taxon>Entelegynae</taxon>
        <taxon>Araneoidea</taxon>
        <taxon>Araneidae</taxon>
        <taxon>Caerostris</taxon>
    </lineage>
</organism>
<evidence type="ECO:0000313" key="1">
    <source>
        <dbReference type="EMBL" id="GIY54143.1"/>
    </source>
</evidence>
<dbReference type="AlphaFoldDB" id="A0AAV4U8L9"/>
<proteinExistence type="predicted"/>
<reference evidence="1 2" key="1">
    <citation type="submission" date="2021-06" db="EMBL/GenBank/DDBJ databases">
        <title>Caerostris extrusa draft genome.</title>
        <authorList>
            <person name="Kono N."/>
            <person name="Arakawa K."/>
        </authorList>
    </citation>
    <scope>NUCLEOTIDE SEQUENCE [LARGE SCALE GENOMIC DNA]</scope>
</reference>